<dbReference type="AlphaFoldDB" id="A0A031M6M9"/>
<dbReference type="EMBL" id="SWAV01000008">
    <property type="protein sequence ID" value="TKA89559.1"/>
    <property type="molecule type" value="Genomic_DNA"/>
</dbReference>
<dbReference type="STRING" id="653930.SAMN05216589_0174"/>
<evidence type="ECO:0000256" key="1">
    <source>
        <dbReference type="ARBA" id="ARBA00022729"/>
    </source>
</evidence>
<dbReference type="Pfam" id="PF13505">
    <property type="entry name" value="OMP_b-brl"/>
    <property type="match status" value="1"/>
</dbReference>
<dbReference type="Proteomes" id="UP000305198">
    <property type="component" value="Unassembled WGS sequence"/>
</dbReference>
<dbReference type="GO" id="GO:0019867">
    <property type="term" value="C:outer membrane"/>
    <property type="evidence" value="ECO:0007669"/>
    <property type="project" value="InterPro"/>
</dbReference>
<reference evidence="7 8" key="1">
    <citation type="submission" date="2016-10" db="EMBL/GenBank/DDBJ databases">
        <authorList>
            <person name="de Groot N.N."/>
        </authorList>
    </citation>
    <scope>NUCLEOTIDE SEQUENCE [LARGE SCALE GENOMIC DNA]</scope>
    <source>
        <strain evidence="5 7">CGMCC 1.9095</strain>
        <strain evidence="4 8">DSM 22558</strain>
    </source>
</reference>
<feature type="domain" description="Outer membrane protein beta-barrel" evidence="3">
    <location>
        <begin position="7"/>
        <end position="216"/>
    </location>
</feature>
<dbReference type="InterPro" id="IPR006315">
    <property type="entry name" value="OM_autotransptr_brl_dom"/>
</dbReference>
<dbReference type="RefSeq" id="WP_036993245.1">
    <property type="nucleotide sequence ID" value="NZ_FOGN01000001.1"/>
</dbReference>
<dbReference type="InterPro" id="IPR011250">
    <property type="entry name" value="OMP/PagP_B-barrel"/>
</dbReference>
<evidence type="ECO:0000313" key="9">
    <source>
        <dbReference type="Proteomes" id="UP000305198"/>
    </source>
</evidence>
<feature type="signal peptide" evidence="2">
    <location>
        <begin position="1"/>
        <end position="21"/>
    </location>
</feature>
<evidence type="ECO:0000313" key="8">
    <source>
        <dbReference type="Proteomes" id="UP000186904"/>
    </source>
</evidence>
<evidence type="ECO:0000259" key="3">
    <source>
        <dbReference type="Pfam" id="PF13505"/>
    </source>
</evidence>
<dbReference type="OrthoDB" id="6877638at2"/>
<evidence type="ECO:0000313" key="7">
    <source>
        <dbReference type="Proteomes" id="UP000186599"/>
    </source>
</evidence>
<evidence type="ECO:0000256" key="2">
    <source>
        <dbReference type="SAM" id="SignalP"/>
    </source>
</evidence>
<proteinExistence type="predicted"/>
<accession>A0A031M6M9</accession>
<dbReference type="InterPro" id="IPR027385">
    <property type="entry name" value="Beta-barrel_OMP"/>
</dbReference>
<dbReference type="NCBIfam" id="TIGR01414">
    <property type="entry name" value="autotrans_barl"/>
    <property type="match status" value="1"/>
</dbReference>
<dbReference type="EMBL" id="FOUA01000001">
    <property type="protein sequence ID" value="SFL83274.1"/>
    <property type="molecule type" value="Genomic_DNA"/>
</dbReference>
<dbReference type="Proteomes" id="UP000186599">
    <property type="component" value="Unassembled WGS sequence"/>
</dbReference>
<sequence>MLRKSLLAVLVSGVMVSGLQAAEIQSNGYLFGNIGQADADTPDFVRGLDSELGAIANDAGLIFGSDYDGKDSAFKIGAGIQLNRYVGLEFQYIDLGTASYKAELSDGFDTLSAKIDGDTDGFGANVVGTLPLDRFKLFGKVGYHQLKTEAKQKVSMAGVGSLTESDSTTEWVTSFGVGASYAFTPQIELVAEYEQYRDVADEYDVDFGSIGLRYNF</sequence>
<organism evidence="6 9">
    <name type="scientific">Halopseudomonas bauzanensis</name>
    <dbReference type="NCBI Taxonomy" id="653930"/>
    <lineage>
        <taxon>Bacteria</taxon>
        <taxon>Pseudomonadati</taxon>
        <taxon>Pseudomonadota</taxon>
        <taxon>Gammaproteobacteria</taxon>
        <taxon>Pseudomonadales</taxon>
        <taxon>Pseudomonadaceae</taxon>
        <taxon>Halopseudomonas</taxon>
    </lineage>
</organism>
<dbReference type="EMBL" id="FOGN01000001">
    <property type="protein sequence ID" value="SER31820.1"/>
    <property type="molecule type" value="Genomic_DNA"/>
</dbReference>
<feature type="chain" id="PRO_5010401297" evidence="2">
    <location>
        <begin position="22"/>
        <end position="216"/>
    </location>
</feature>
<evidence type="ECO:0000313" key="4">
    <source>
        <dbReference type="EMBL" id="SER31820.1"/>
    </source>
</evidence>
<evidence type="ECO:0000313" key="5">
    <source>
        <dbReference type="EMBL" id="SFL83274.1"/>
    </source>
</evidence>
<dbReference type="Proteomes" id="UP000186904">
    <property type="component" value="Unassembled WGS sequence"/>
</dbReference>
<gene>
    <name evidence="6" type="ORF">FA869_16555</name>
    <name evidence="5" type="ORF">SAMN04487855_1449</name>
    <name evidence="4" type="ORF">SAMN05216589_0174</name>
</gene>
<dbReference type="SUPFAM" id="SSF56925">
    <property type="entry name" value="OMPA-like"/>
    <property type="match status" value="1"/>
</dbReference>
<evidence type="ECO:0000313" key="6">
    <source>
        <dbReference type="EMBL" id="TKA89559.1"/>
    </source>
</evidence>
<name>A0A031M6M9_9GAMM</name>
<protein>
    <submittedName>
        <fullName evidence="4">Outer membrane autotransporter barrel domain-containing protein</fullName>
    </submittedName>
    <submittedName>
        <fullName evidence="6">Porin family protein</fullName>
    </submittedName>
</protein>
<dbReference type="Gene3D" id="2.40.160.20">
    <property type="match status" value="1"/>
</dbReference>
<keyword evidence="1 2" id="KW-0732">Signal</keyword>
<keyword evidence="7" id="KW-1185">Reference proteome</keyword>
<reference evidence="6 9" key="2">
    <citation type="submission" date="2019-04" db="EMBL/GenBank/DDBJ databases">
        <title>Crypto-aerobic microbial life in anoxic (sulfidic) marine sediments.</title>
        <authorList>
            <person name="Bhattacharya S."/>
            <person name="Roy C."/>
            <person name="Mondal N."/>
            <person name="Sarkar J."/>
            <person name="Mandal S."/>
            <person name="Rameez M.J."/>
            <person name="Ghosh W."/>
        </authorList>
    </citation>
    <scope>NUCLEOTIDE SEQUENCE [LARGE SCALE GENOMIC DNA]</scope>
    <source>
        <strain evidence="6 9">SBBB</strain>
    </source>
</reference>